<feature type="compositionally biased region" description="Polar residues" evidence="2">
    <location>
        <begin position="45"/>
        <end position="54"/>
    </location>
</feature>
<evidence type="ECO:0000256" key="2">
    <source>
        <dbReference type="SAM" id="MobiDB-lite"/>
    </source>
</evidence>
<dbReference type="PANTHER" id="PTHR46910">
    <property type="entry name" value="TRANSCRIPTION FACTOR PDR1"/>
    <property type="match status" value="1"/>
</dbReference>
<dbReference type="GO" id="GO:0008270">
    <property type="term" value="F:zinc ion binding"/>
    <property type="evidence" value="ECO:0007669"/>
    <property type="project" value="InterPro"/>
</dbReference>
<dbReference type="EMBL" id="JAGMUU010000018">
    <property type="protein sequence ID" value="KAH7133252.1"/>
    <property type="molecule type" value="Genomic_DNA"/>
</dbReference>
<dbReference type="Pfam" id="PF04082">
    <property type="entry name" value="Fungal_trans"/>
    <property type="match status" value="1"/>
</dbReference>
<name>A0A9P9E9F7_9HYPO</name>
<feature type="domain" description="Xylanolytic transcriptional activator regulatory" evidence="3">
    <location>
        <begin position="269"/>
        <end position="342"/>
    </location>
</feature>
<dbReference type="SMART" id="SM00906">
    <property type="entry name" value="Fungal_trans"/>
    <property type="match status" value="1"/>
</dbReference>
<dbReference type="InterPro" id="IPR007219">
    <property type="entry name" value="XnlR_reg_dom"/>
</dbReference>
<evidence type="ECO:0000313" key="4">
    <source>
        <dbReference type="EMBL" id="KAH7133252.1"/>
    </source>
</evidence>
<proteinExistence type="predicted"/>
<keyword evidence="1" id="KW-0539">Nucleus</keyword>
<evidence type="ECO:0000313" key="5">
    <source>
        <dbReference type="Proteomes" id="UP000717696"/>
    </source>
</evidence>
<keyword evidence="5" id="KW-1185">Reference proteome</keyword>
<dbReference type="CDD" id="cd12148">
    <property type="entry name" value="fungal_TF_MHR"/>
    <property type="match status" value="1"/>
</dbReference>
<dbReference type="GO" id="GO:0006351">
    <property type="term" value="P:DNA-templated transcription"/>
    <property type="evidence" value="ECO:0007669"/>
    <property type="project" value="InterPro"/>
</dbReference>
<organism evidence="4 5">
    <name type="scientific">Dactylonectria estremocensis</name>
    <dbReference type="NCBI Taxonomy" id="1079267"/>
    <lineage>
        <taxon>Eukaryota</taxon>
        <taxon>Fungi</taxon>
        <taxon>Dikarya</taxon>
        <taxon>Ascomycota</taxon>
        <taxon>Pezizomycotina</taxon>
        <taxon>Sordariomycetes</taxon>
        <taxon>Hypocreomycetidae</taxon>
        <taxon>Hypocreales</taxon>
        <taxon>Nectriaceae</taxon>
        <taxon>Dactylonectria</taxon>
    </lineage>
</organism>
<feature type="region of interest" description="Disordered" evidence="2">
    <location>
        <begin position="1"/>
        <end position="58"/>
    </location>
</feature>
<gene>
    <name evidence="4" type="ORF">B0J13DRAFT_97123</name>
</gene>
<dbReference type="GO" id="GO:0003677">
    <property type="term" value="F:DNA binding"/>
    <property type="evidence" value="ECO:0007669"/>
    <property type="project" value="InterPro"/>
</dbReference>
<dbReference type="OrthoDB" id="2123952at2759"/>
<dbReference type="AlphaFoldDB" id="A0A9P9E9F7"/>
<comment type="caution">
    <text evidence="4">The sequence shown here is derived from an EMBL/GenBank/DDBJ whole genome shotgun (WGS) entry which is preliminary data.</text>
</comment>
<evidence type="ECO:0000259" key="3">
    <source>
        <dbReference type="SMART" id="SM00906"/>
    </source>
</evidence>
<dbReference type="GO" id="GO:0003700">
    <property type="term" value="F:DNA-binding transcription factor activity"/>
    <property type="evidence" value="ECO:0007669"/>
    <property type="project" value="InterPro"/>
</dbReference>
<dbReference type="Proteomes" id="UP000717696">
    <property type="component" value="Unassembled WGS sequence"/>
</dbReference>
<dbReference type="PANTHER" id="PTHR46910:SF25">
    <property type="entry name" value="ABC-TRANSPORTER-REGULATING TRANSCRIPTION FACTOR"/>
    <property type="match status" value="1"/>
</dbReference>
<feature type="compositionally biased region" description="Polar residues" evidence="2">
    <location>
        <begin position="22"/>
        <end position="34"/>
    </location>
</feature>
<reference evidence="4" key="1">
    <citation type="journal article" date="2021" name="Nat. Commun.">
        <title>Genetic determinants of endophytism in the Arabidopsis root mycobiome.</title>
        <authorList>
            <person name="Mesny F."/>
            <person name="Miyauchi S."/>
            <person name="Thiergart T."/>
            <person name="Pickel B."/>
            <person name="Atanasova L."/>
            <person name="Karlsson M."/>
            <person name="Huettel B."/>
            <person name="Barry K.W."/>
            <person name="Haridas S."/>
            <person name="Chen C."/>
            <person name="Bauer D."/>
            <person name="Andreopoulos W."/>
            <person name="Pangilinan J."/>
            <person name="LaButti K."/>
            <person name="Riley R."/>
            <person name="Lipzen A."/>
            <person name="Clum A."/>
            <person name="Drula E."/>
            <person name="Henrissat B."/>
            <person name="Kohler A."/>
            <person name="Grigoriev I.V."/>
            <person name="Martin F.M."/>
            <person name="Hacquard S."/>
        </authorList>
    </citation>
    <scope>NUCLEOTIDE SEQUENCE</scope>
    <source>
        <strain evidence="4">MPI-CAGE-AT-0021</strain>
    </source>
</reference>
<accession>A0A9P9E9F7</accession>
<sequence>MESNVRRLQARVRELEAAQSLEPGSSPTSRQSLSDAGPRTRQQRDGNMQQSNAAKASLVAAEATVAPIRHNAGRETMVAENTGELRYFGPSSSVSVLSPVGLQWIESRTADASLRQRLEMPLKGTGSWASWTHPLLQTLWPTTLSTPLPPWDDALALVNEFLESYNTTLPIFHPPTFMGLLGQQYARSTTAIEDPALSVALNAILAMAQRKRAEQNPRDQELADRAWAWAKNSLEAVLAVLMRSVSLLSVQALLVLACFFRGTPNPQPFFFLTAAALRLSHSAGLHRAFDHLPLSAVDREQRPRVFWLALVFDSRASIRTGRPFAHDINDISIPLPSESPKDNLGMIVNRDGCAILNVLLAEAKFAVIEGKVYQTFFAATSSGKSIDALTTDIQTLGEELDNWGNMFLRGMDYNSIMDQWSHQLPTVISLVLSYHSRVITVRAAAWQRYFSSMRGVDSGQREFDLASSYFPNAERCLDSAHEIIKLLTFVPRENHAFIWEIIHFPVQALMLLFICILQNPRDPNVNTRFGAINDAINFISQIVTTQEDSFLRPILAVCHELSRIARMAIQKAWASTDTFSAKTASQTSDGESTAVSTQCSISGLSTPAMGSDHNNRGLSSIAANYDLPPEFAELGSAAPGGTEPGAFSVDQLDDLPLSFTWNWQDLSASLLEGFDFA</sequence>
<protein>
    <submittedName>
        <fullName evidence="4">Fungal-specific transcription factor</fullName>
    </submittedName>
</protein>
<dbReference type="InterPro" id="IPR050987">
    <property type="entry name" value="AtrR-like"/>
</dbReference>
<evidence type="ECO:0000256" key="1">
    <source>
        <dbReference type="ARBA" id="ARBA00023242"/>
    </source>
</evidence>